<dbReference type="EMBL" id="AZIL01002362">
    <property type="protein sequence ID" value="EWM21781.1"/>
    <property type="molecule type" value="Genomic_DNA"/>
</dbReference>
<dbReference type="Pfam" id="PF05995">
    <property type="entry name" value="CDO_I"/>
    <property type="match status" value="1"/>
</dbReference>
<protein>
    <recommendedName>
        <fullName evidence="2">cysteine dioxygenase</fullName>
        <ecNumber evidence="2">1.13.11.20</ecNumber>
    </recommendedName>
</protein>
<dbReference type="InterPro" id="IPR010300">
    <property type="entry name" value="CDO_1"/>
</dbReference>
<evidence type="ECO:0000256" key="3">
    <source>
        <dbReference type="ARBA" id="ARBA00022723"/>
    </source>
</evidence>
<dbReference type="PANTHER" id="PTHR12918:SF1">
    <property type="entry name" value="CYSTEINE DIOXYGENASE TYPE 1"/>
    <property type="match status" value="1"/>
</dbReference>
<proteinExistence type="inferred from homology"/>
<evidence type="ECO:0000256" key="6">
    <source>
        <dbReference type="ARBA" id="ARBA00023004"/>
    </source>
</evidence>
<keyword evidence="6 8" id="KW-0408">Iron</keyword>
<dbReference type="PANTHER" id="PTHR12918">
    <property type="entry name" value="CYSTEINE DIOXYGENASE"/>
    <property type="match status" value="1"/>
</dbReference>
<keyword evidence="11" id="KW-1185">Reference proteome</keyword>
<evidence type="ECO:0000256" key="2">
    <source>
        <dbReference type="ARBA" id="ARBA00013133"/>
    </source>
</evidence>
<keyword evidence="7" id="KW-0883">Thioether bond</keyword>
<evidence type="ECO:0000256" key="1">
    <source>
        <dbReference type="ARBA" id="ARBA00006622"/>
    </source>
</evidence>
<feature type="cross-link" description="3'-(S-cysteinyl)-tyrosine (Cys-Tyr)" evidence="7">
    <location>
        <begin position="320"/>
        <end position="382"/>
    </location>
</feature>
<comment type="caution">
    <text evidence="10">The sequence shown here is derived from an EMBL/GenBank/DDBJ whole genome shotgun (WGS) entry which is preliminary data.</text>
</comment>
<feature type="compositionally biased region" description="Basic and acidic residues" evidence="9">
    <location>
        <begin position="154"/>
        <end position="165"/>
    </location>
</feature>
<evidence type="ECO:0000313" key="11">
    <source>
        <dbReference type="Proteomes" id="UP000019335"/>
    </source>
</evidence>
<keyword evidence="5" id="KW-0560">Oxidoreductase</keyword>
<dbReference type="GO" id="GO:0019448">
    <property type="term" value="P:L-cysteine catabolic process"/>
    <property type="evidence" value="ECO:0007669"/>
    <property type="project" value="TreeGrafter"/>
</dbReference>
<comment type="similarity">
    <text evidence="1">Belongs to the cysteine dioxygenase family.</text>
</comment>
<evidence type="ECO:0000313" key="10">
    <source>
        <dbReference type="EMBL" id="EWM21781.1"/>
    </source>
</evidence>
<dbReference type="Gene3D" id="2.60.120.10">
    <property type="entry name" value="Jelly Rolls"/>
    <property type="match status" value="1"/>
</dbReference>
<evidence type="ECO:0000256" key="9">
    <source>
        <dbReference type="SAM" id="MobiDB-lite"/>
    </source>
</evidence>
<dbReference type="InterPro" id="IPR011051">
    <property type="entry name" value="RmlC_Cupin_sf"/>
</dbReference>
<dbReference type="CDD" id="cd10548">
    <property type="entry name" value="cupin_CDO"/>
    <property type="match status" value="1"/>
</dbReference>
<dbReference type="AlphaFoldDB" id="W7TMZ4"/>
<feature type="compositionally biased region" description="Low complexity" evidence="9">
    <location>
        <begin position="166"/>
        <end position="178"/>
    </location>
</feature>
<sequence>MTRHGQSCNFGRPGAQDDTRLSESPRTLLCLKPAYTSLTTHHINMPPSIFERLINILGSSPPDSDHHRPYDQESYKVRRALSDCTIPDDLREEGAEPPAVKAGRLEFSRASDVLDNTSKDSRNPLPKGGDGGQKSGRRQHISSYASKMAPLEDEGAREKDMKREASSSSCSSTGPCSSTPKEFFFSDQDGKILRGDSRASSLDVAIPPLNGHDHPHHVRVISWMKDLGEGALSLEEFSMILPTVLKRCNLRNMKMCEPVKRLLGRLELRREDWSPYAFWDPDKLYTRNLVATDGKTFTLLLLCWNPGKESPIHDHPCDGCWVKCAQGTVKETIYQMDGGRSLVAEEEKYFYPGELSYIEDSLGFHKVGNPDPVIGAVTLHCYIPPPRSARVWLPTRTAVSDSMTVPTCLYSAFGQRVKEGGREMGKEGPTITDLRAVEEQRKDKSRREGGCIALCHRPPPPRRKEYVGHAIKYVEDIEIIGKVGKEILTSTSTHSECLKIRRWLDQAGA</sequence>
<dbReference type="InterPro" id="IPR014710">
    <property type="entry name" value="RmlC-like_jellyroll"/>
</dbReference>
<dbReference type="OrthoDB" id="543511at2759"/>
<gene>
    <name evidence="10" type="ORF">Naga_100188g9</name>
</gene>
<feature type="region of interest" description="Disordered" evidence="9">
    <location>
        <begin position="88"/>
        <end position="178"/>
    </location>
</feature>
<feature type="binding site" evidence="8">
    <location>
        <position position="315"/>
    </location>
    <ligand>
        <name>Fe cation</name>
        <dbReference type="ChEBI" id="CHEBI:24875"/>
        <note>catalytic</note>
    </ligand>
</feature>
<feature type="region of interest" description="Disordered" evidence="9">
    <location>
        <begin position="1"/>
        <end position="22"/>
    </location>
</feature>
<accession>W7TMZ4</accession>
<name>W7TMZ4_9STRA</name>
<reference evidence="10 11" key="1">
    <citation type="journal article" date="2014" name="Mol. Plant">
        <title>Chromosome Scale Genome Assembly and Transcriptome Profiling of Nannochloropsis gaditana in Nitrogen Depletion.</title>
        <authorList>
            <person name="Corteggiani Carpinelli E."/>
            <person name="Telatin A."/>
            <person name="Vitulo N."/>
            <person name="Forcato C."/>
            <person name="D'Angelo M."/>
            <person name="Schiavon R."/>
            <person name="Vezzi A."/>
            <person name="Giacometti G.M."/>
            <person name="Morosinotto T."/>
            <person name="Valle G."/>
        </authorList>
    </citation>
    <scope>NUCLEOTIDE SEQUENCE [LARGE SCALE GENOMIC DNA]</scope>
    <source>
        <strain evidence="10 11">B-31</strain>
    </source>
</reference>
<evidence type="ECO:0000256" key="5">
    <source>
        <dbReference type="ARBA" id="ARBA00023002"/>
    </source>
</evidence>
<dbReference type="SUPFAM" id="SSF51182">
    <property type="entry name" value="RmlC-like cupins"/>
    <property type="match status" value="1"/>
</dbReference>
<keyword evidence="3 8" id="KW-0479">Metal-binding</keyword>
<evidence type="ECO:0000256" key="4">
    <source>
        <dbReference type="ARBA" id="ARBA00022964"/>
    </source>
</evidence>
<evidence type="ECO:0000256" key="8">
    <source>
        <dbReference type="PIRSR" id="PIRSR610300-51"/>
    </source>
</evidence>
<feature type="binding site" evidence="8">
    <location>
        <position position="313"/>
    </location>
    <ligand>
        <name>Fe cation</name>
        <dbReference type="ChEBI" id="CHEBI:24875"/>
        <note>catalytic</note>
    </ligand>
</feature>
<keyword evidence="4 10" id="KW-0223">Dioxygenase</keyword>
<organism evidence="10 11">
    <name type="scientific">Nannochloropsis gaditana</name>
    <dbReference type="NCBI Taxonomy" id="72520"/>
    <lineage>
        <taxon>Eukaryota</taxon>
        <taxon>Sar</taxon>
        <taxon>Stramenopiles</taxon>
        <taxon>Ochrophyta</taxon>
        <taxon>Eustigmatophyceae</taxon>
        <taxon>Eustigmatales</taxon>
        <taxon>Monodopsidaceae</taxon>
        <taxon>Nannochloropsis</taxon>
    </lineage>
</organism>
<dbReference type="GO" id="GO:0017172">
    <property type="term" value="F:cysteine dioxygenase activity"/>
    <property type="evidence" value="ECO:0007669"/>
    <property type="project" value="UniProtKB-EC"/>
</dbReference>
<dbReference type="GO" id="GO:0008198">
    <property type="term" value="F:ferrous iron binding"/>
    <property type="evidence" value="ECO:0007669"/>
    <property type="project" value="TreeGrafter"/>
</dbReference>
<evidence type="ECO:0000256" key="7">
    <source>
        <dbReference type="PIRSR" id="PIRSR610300-50"/>
    </source>
</evidence>
<dbReference type="Proteomes" id="UP000019335">
    <property type="component" value="Unassembled WGS sequence"/>
</dbReference>
<dbReference type="EC" id="1.13.11.20" evidence="2"/>
<feature type="binding site" evidence="8">
    <location>
        <position position="365"/>
    </location>
    <ligand>
        <name>Fe cation</name>
        <dbReference type="ChEBI" id="CHEBI:24875"/>
        <note>catalytic</note>
    </ligand>
</feature>